<name>A0ABN2NJP1_9MICO</name>
<feature type="transmembrane region" description="Helical" evidence="1">
    <location>
        <begin position="202"/>
        <end position="221"/>
    </location>
</feature>
<keyword evidence="1" id="KW-1133">Transmembrane helix</keyword>
<feature type="transmembrane region" description="Helical" evidence="1">
    <location>
        <begin position="86"/>
        <end position="106"/>
    </location>
</feature>
<feature type="transmembrane region" description="Helical" evidence="1">
    <location>
        <begin position="51"/>
        <end position="74"/>
    </location>
</feature>
<sequence>MFARIARVIDGDDIPGTAGRSWSWLAVAMGVAAVTWLAITALPTHLAGPGGLGAGTIVTGAVAGGAAAGCLAGLFRRRCGGAGRAVAAVALGVLVTAAVTFVLPGVGPVVPWGGGTTMQVGTGAVILVATVAGFLLALLAVFGPVWWRACALAVPVVFLQDALDAVVPPVPVLDIDSQWFGAVLLGVALGASVGLERVWTWAMWVPALTLVWLAQSLAYAMDATLQQLRAAAGYLREYPTDPFIVLGDHLGHTLVDPGEHGPLAMWLIAVQMGVAVAAWRLRSRTDAAEAAHETLDTAS</sequence>
<feature type="transmembrane region" description="Helical" evidence="1">
    <location>
        <begin position="118"/>
        <end position="142"/>
    </location>
</feature>
<evidence type="ECO:0000313" key="3">
    <source>
        <dbReference type="Proteomes" id="UP001501094"/>
    </source>
</evidence>
<organism evidence="2 3">
    <name type="scientific">Myceligenerans crystallogenes</name>
    <dbReference type="NCBI Taxonomy" id="316335"/>
    <lineage>
        <taxon>Bacteria</taxon>
        <taxon>Bacillati</taxon>
        <taxon>Actinomycetota</taxon>
        <taxon>Actinomycetes</taxon>
        <taxon>Micrococcales</taxon>
        <taxon>Promicromonosporaceae</taxon>
        <taxon>Myceligenerans</taxon>
    </lineage>
</organism>
<proteinExistence type="predicted"/>
<keyword evidence="3" id="KW-1185">Reference proteome</keyword>
<protein>
    <submittedName>
        <fullName evidence="2">Uncharacterized protein</fullName>
    </submittedName>
</protein>
<reference evidence="2 3" key="1">
    <citation type="journal article" date="2019" name="Int. J. Syst. Evol. Microbiol.">
        <title>The Global Catalogue of Microorganisms (GCM) 10K type strain sequencing project: providing services to taxonomists for standard genome sequencing and annotation.</title>
        <authorList>
            <consortium name="The Broad Institute Genomics Platform"/>
            <consortium name="The Broad Institute Genome Sequencing Center for Infectious Disease"/>
            <person name="Wu L."/>
            <person name="Ma J."/>
        </authorList>
    </citation>
    <scope>NUCLEOTIDE SEQUENCE [LARGE SCALE GENOMIC DNA]</scope>
    <source>
        <strain evidence="2 3">JCM 14326</strain>
    </source>
</reference>
<evidence type="ECO:0000256" key="1">
    <source>
        <dbReference type="SAM" id="Phobius"/>
    </source>
</evidence>
<feature type="transmembrane region" description="Helical" evidence="1">
    <location>
        <begin position="21"/>
        <end position="39"/>
    </location>
</feature>
<dbReference type="EMBL" id="BAAANL010000008">
    <property type="protein sequence ID" value="GAA1872107.1"/>
    <property type="molecule type" value="Genomic_DNA"/>
</dbReference>
<accession>A0ABN2NJP1</accession>
<dbReference type="Proteomes" id="UP001501094">
    <property type="component" value="Unassembled WGS sequence"/>
</dbReference>
<feature type="transmembrane region" description="Helical" evidence="1">
    <location>
        <begin position="263"/>
        <end position="281"/>
    </location>
</feature>
<keyword evidence="1" id="KW-0812">Transmembrane</keyword>
<keyword evidence="1" id="KW-0472">Membrane</keyword>
<evidence type="ECO:0000313" key="2">
    <source>
        <dbReference type="EMBL" id="GAA1872107.1"/>
    </source>
</evidence>
<gene>
    <name evidence="2" type="ORF">GCM10009751_34320</name>
</gene>
<comment type="caution">
    <text evidence="2">The sequence shown here is derived from an EMBL/GenBank/DDBJ whole genome shotgun (WGS) entry which is preliminary data.</text>
</comment>